<feature type="compositionally biased region" description="Acidic residues" evidence="6">
    <location>
        <begin position="371"/>
        <end position="384"/>
    </location>
</feature>
<dbReference type="AlphaFoldDB" id="A0A409VY37"/>
<protein>
    <recommendedName>
        <fullName evidence="4">ASTRA-associated protein 1</fullName>
    </recommendedName>
</protein>
<evidence type="ECO:0000256" key="5">
    <source>
        <dbReference type="PROSITE-ProRule" id="PRU00221"/>
    </source>
</evidence>
<evidence type="ECO:0000313" key="7">
    <source>
        <dbReference type="EMBL" id="PPQ71184.1"/>
    </source>
</evidence>
<dbReference type="EMBL" id="NHTK01005925">
    <property type="protein sequence ID" value="PPQ71184.1"/>
    <property type="molecule type" value="Genomic_DNA"/>
</dbReference>
<evidence type="ECO:0000256" key="3">
    <source>
        <dbReference type="ARBA" id="ARBA00037931"/>
    </source>
</evidence>
<name>A0A409VY37_9AGAR</name>
<reference evidence="7 8" key="1">
    <citation type="journal article" date="2018" name="Evol. Lett.">
        <title>Horizontal gene cluster transfer increased hallucinogenic mushroom diversity.</title>
        <authorList>
            <person name="Reynolds H.T."/>
            <person name="Vijayakumar V."/>
            <person name="Gluck-Thaler E."/>
            <person name="Korotkin H.B."/>
            <person name="Matheny P.B."/>
            <person name="Slot J.C."/>
        </authorList>
    </citation>
    <scope>NUCLEOTIDE SEQUENCE [LARGE SCALE GENOMIC DNA]</scope>
    <source>
        <strain evidence="7 8">2629</strain>
    </source>
</reference>
<proteinExistence type="inferred from homology"/>
<dbReference type="OrthoDB" id="7668193at2759"/>
<comment type="caution">
    <text evidence="7">The sequence shown here is derived from an EMBL/GenBank/DDBJ whole genome shotgun (WGS) entry which is preliminary data.</text>
</comment>
<feature type="repeat" description="WD" evidence="5">
    <location>
        <begin position="14"/>
        <end position="55"/>
    </location>
</feature>
<accession>A0A409VY37</accession>
<feature type="compositionally biased region" description="Polar residues" evidence="6">
    <location>
        <begin position="356"/>
        <end position="370"/>
    </location>
</feature>
<dbReference type="SMART" id="SM00320">
    <property type="entry name" value="WD40"/>
    <property type="match status" value="5"/>
</dbReference>
<dbReference type="InterPro" id="IPR015943">
    <property type="entry name" value="WD40/YVTN_repeat-like_dom_sf"/>
</dbReference>
<dbReference type="Gene3D" id="2.130.10.10">
    <property type="entry name" value="YVTN repeat-like/Quinoprotein amine dehydrogenase"/>
    <property type="match status" value="2"/>
</dbReference>
<dbReference type="PANTHER" id="PTHR19854">
    <property type="entry name" value="TRANSDUCIN BETA-LIKE 3"/>
    <property type="match status" value="1"/>
</dbReference>
<dbReference type="InParanoid" id="A0A409VY37"/>
<evidence type="ECO:0000256" key="2">
    <source>
        <dbReference type="ARBA" id="ARBA00022737"/>
    </source>
</evidence>
<gene>
    <name evidence="7" type="ORF">CVT24_010002</name>
</gene>
<feature type="region of interest" description="Disordered" evidence="6">
    <location>
        <begin position="356"/>
        <end position="384"/>
    </location>
</feature>
<dbReference type="InterPro" id="IPR036322">
    <property type="entry name" value="WD40_repeat_dom_sf"/>
</dbReference>
<dbReference type="InterPro" id="IPR001680">
    <property type="entry name" value="WD40_rpt"/>
</dbReference>
<sequence>MSSQPPPPTPSYILRSHTSSISSISWSNDDERLYSGDTSGKVVVTSTRTRRAISIWNPHTDLVLGIQEWDNFVITQGRDNKLHVWDQVREMPASTSIGGSANLPGLPTPALRYSMDINAINFCRFSLLSGTASSSQPAGGKQALLGLPNLVDSSTVDIWSLPDQARMHAAIGQEIKKSIFSENPGGRNNSGIVMSMHLYRASSTSISSQNLRILLAYEDGSVVLREYTQGEKPSIESQGWVELWKSKIHVESIMAMAVSPSNEFALTVSADHIIGYYDLTSDDVPIGGPGVVHRTKHAGNSSVAIHHDGRICAVGGWDGKIRLYSTKTFKALGTLKYHKSSIQCLGLPNIVQPQPNCSVPQASSKDAGTSNDEDPSLSDDEWSAEDLSERNRWLVAGSKDNRVSVWLLMDFKKPKPAFKRKDGLLDCIKHT</sequence>
<dbReference type="Pfam" id="PF00400">
    <property type="entry name" value="WD40"/>
    <property type="match status" value="3"/>
</dbReference>
<keyword evidence="1 5" id="KW-0853">WD repeat</keyword>
<evidence type="ECO:0000256" key="1">
    <source>
        <dbReference type="ARBA" id="ARBA00022574"/>
    </source>
</evidence>
<evidence type="ECO:0000256" key="6">
    <source>
        <dbReference type="SAM" id="MobiDB-lite"/>
    </source>
</evidence>
<keyword evidence="8" id="KW-1185">Reference proteome</keyword>
<dbReference type="SUPFAM" id="SSF50978">
    <property type="entry name" value="WD40 repeat-like"/>
    <property type="match status" value="1"/>
</dbReference>
<keyword evidence="2" id="KW-0677">Repeat</keyword>
<dbReference type="PROSITE" id="PS50082">
    <property type="entry name" value="WD_REPEATS_2"/>
    <property type="match status" value="1"/>
</dbReference>
<dbReference type="Proteomes" id="UP000284842">
    <property type="component" value="Unassembled WGS sequence"/>
</dbReference>
<comment type="similarity">
    <text evidence="3">Belongs to the WD repeat ASA1 family.</text>
</comment>
<evidence type="ECO:0000313" key="8">
    <source>
        <dbReference type="Proteomes" id="UP000284842"/>
    </source>
</evidence>
<dbReference type="STRING" id="181874.A0A409VY37"/>
<dbReference type="PANTHER" id="PTHR19854:SF1">
    <property type="entry name" value="GUANINE NUCLEOTIDE-BINDING PROTEIN SUBUNIT BETA-LIKE PROTEIN 1"/>
    <property type="match status" value="1"/>
</dbReference>
<dbReference type="FunCoup" id="A0A409VY37">
    <property type="interactions" value="152"/>
</dbReference>
<evidence type="ECO:0000256" key="4">
    <source>
        <dbReference type="ARBA" id="ARBA00040563"/>
    </source>
</evidence>
<organism evidence="7 8">
    <name type="scientific">Panaeolus cyanescens</name>
    <dbReference type="NCBI Taxonomy" id="181874"/>
    <lineage>
        <taxon>Eukaryota</taxon>
        <taxon>Fungi</taxon>
        <taxon>Dikarya</taxon>
        <taxon>Basidiomycota</taxon>
        <taxon>Agaricomycotina</taxon>
        <taxon>Agaricomycetes</taxon>
        <taxon>Agaricomycetidae</taxon>
        <taxon>Agaricales</taxon>
        <taxon>Agaricineae</taxon>
        <taxon>Galeropsidaceae</taxon>
        <taxon>Panaeolus</taxon>
    </lineage>
</organism>